<protein>
    <submittedName>
        <fullName evidence="1">Uncharacterized protein</fullName>
    </submittedName>
</protein>
<sequence length="71" mass="8218">MTDISCKKLSAKQQQKNSRWDGFPLALFPFIFQAVRNIYNISGNTLMDKNIDKTLTAMLRCKMVNRKALHL</sequence>
<reference evidence="1" key="1">
    <citation type="submission" date="2014-11" db="EMBL/GenBank/DDBJ databases">
        <authorList>
            <person name="Amaro Gonzalez C."/>
        </authorList>
    </citation>
    <scope>NUCLEOTIDE SEQUENCE</scope>
</reference>
<dbReference type="EMBL" id="GBXM01105981">
    <property type="protein sequence ID" value="JAH02596.1"/>
    <property type="molecule type" value="Transcribed_RNA"/>
</dbReference>
<dbReference type="AlphaFoldDB" id="A0A0E9PD62"/>
<name>A0A0E9PD62_ANGAN</name>
<organism evidence="1">
    <name type="scientific">Anguilla anguilla</name>
    <name type="common">European freshwater eel</name>
    <name type="synonym">Muraena anguilla</name>
    <dbReference type="NCBI Taxonomy" id="7936"/>
    <lineage>
        <taxon>Eukaryota</taxon>
        <taxon>Metazoa</taxon>
        <taxon>Chordata</taxon>
        <taxon>Craniata</taxon>
        <taxon>Vertebrata</taxon>
        <taxon>Euteleostomi</taxon>
        <taxon>Actinopterygii</taxon>
        <taxon>Neopterygii</taxon>
        <taxon>Teleostei</taxon>
        <taxon>Anguilliformes</taxon>
        <taxon>Anguillidae</taxon>
        <taxon>Anguilla</taxon>
    </lineage>
</organism>
<evidence type="ECO:0000313" key="1">
    <source>
        <dbReference type="EMBL" id="JAH02596.1"/>
    </source>
</evidence>
<reference evidence="1" key="2">
    <citation type="journal article" date="2015" name="Fish Shellfish Immunol.">
        <title>Early steps in the European eel (Anguilla anguilla)-Vibrio vulnificus interaction in the gills: Role of the RtxA13 toxin.</title>
        <authorList>
            <person name="Callol A."/>
            <person name="Pajuelo D."/>
            <person name="Ebbesson L."/>
            <person name="Teles M."/>
            <person name="MacKenzie S."/>
            <person name="Amaro C."/>
        </authorList>
    </citation>
    <scope>NUCLEOTIDE SEQUENCE</scope>
</reference>
<accession>A0A0E9PD62</accession>
<proteinExistence type="predicted"/>